<dbReference type="PRINTS" id="PR00205">
    <property type="entry name" value="CADHERIN"/>
</dbReference>
<keyword evidence="3" id="KW-1003">Cell membrane</keyword>
<dbReference type="PROSITE" id="PS00232">
    <property type="entry name" value="CADHERIN_1"/>
    <property type="match status" value="2"/>
</dbReference>
<evidence type="ECO:0000256" key="6">
    <source>
        <dbReference type="ARBA" id="ARBA00022737"/>
    </source>
</evidence>
<evidence type="ECO:0000256" key="3">
    <source>
        <dbReference type="ARBA" id="ARBA00022475"/>
    </source>
</evidence>
<feature type="region of interest" description="Disordered" evidence="13">
    <location>
        <begin position="695"/>
        <end position="741"/>
    </location>
</feature>
<evidence type="ECO:0000256" key="9">
    <source>
        <dbReference type="ARBA" id="ARBA00022989"/>
    </source>
</evidence>
<dbReference type="Proteomes" id="UP000327468">
    <property type="component" value="Chromosome 9"/>
</dbReference>
<dbReference type="Pfam" id="PF00028">
    <property type="entry name" value="Cadherin"/>
    <property type="match status" value="2"/>
</dbReference>
<feature type="domain" description="Cadherin" evidence="15">
    <location>
        <begin position="36"/>
        <end position="142"/>
    </location>
</feature>
<dbReference type="Pfam" id="PF16492">
    <property type="entry name" value="Cadherin_C_2"/>
    <property type="match status" value="1"/>
</dbReference>
<dbReference type="Pfam" id="PF08266">
    <property type="entry name" value="Cadherin_2"/>
    <property type="match status" value="1"/>
</dbReference>
<dbReference type="PANTHER" id="PTHR24028">
    <property type="entry name" value="CADHERIN-87A"/>
    <property type="match status" value="1"/>
</dbReference>
<comment type="subcellular location">
    <subcellularLocation>
        <location evidence="2">Cell membrane</location>
        <topology evidence="2">Single-pass type I membrane protein</topology>
    </subcellularLocation>
</comment>
<evidence type="ECO:0000256" key="1">
    <source>
        <dbReference type="ARBA" id="ARBA00003436"/>
    </source>
</evidence>
<protein>
    <recommendedName>
        <fullName evidence="15">Cadherin domain-containing protein</fullName>
    </recommendedName>
</protein>
<dbReference type="GO" id="GO:0007156">
    <property type="term" value="P:homophilic cell adhesion via plasma membrane adhesion molecules"/>
    <property type="evidence" value="ECO:0007669"/>
    <property type="project" value="InterPro"/>
</dbReference>
<reference evidence="16 17" key="1">
    <citation type="submission" date="2019-06" db="EMBL/GenBank/DDBJ databases">
        <title>A chromosome-scale genome assembly of the striped catfish, Pangasianodon hypophthalmus.</title>
        <authorList>
            <person name="Wen M."/>
            <person name="Zahm M."/>
            <person name="Roques C."/>
            <person name="Cabau C."/>
            <person name="Klopp C."/>
            <person name="Donnadieu C."/>
            <person name="Jouanno E."/>
            <person name="Avarre J.-C."/>
            <person name="Campet M."/>
            <person name="Ha T.T.T."/>
            <person name="Dugue R."/>
            <person name="Lampietro C."/>
            <person name="Louis A."/>
            <person name="Herpin A."/>
            <person name="Echchiki A."/>
            <person name="Berthelot C."/>
            <person name="Parey E."/>
            <person name="Roest-Crollius H."/>
            <person name="Braasch I."/>
            <person name="Postlethwait J."/>
            <person name="Bobe J."/>
            <person name="Montfort J."/>
            <person name="Bouchez O."/>
            <person name="Begum T."/>
            <person name="Schartl M."/>
            <person name="Guiguen Y."/>
        </authorList>
    </citation>
    <scope>NUCLEOTIDE SEQUENCE [LARGE SCALE GENOMIC DNA]</scope>
    <source>
        <strain evidence="16 17">Indonesia</strain>
        <tissue evidence="16">Blood</tissue>
    </source>
</reference>
<evidence type="ECO:0000256" key="13">
    <source>
        <dbReference type="SAM" id="MobiDB-lite"/>
    </source>
</evidence>
<dbReference type="InterPro" id="IPR002126">
    <property type="entry name" value="Cadherin-like_dom"/>
</dbReference>
<evidence type="ECO:0000256" key="10">
    <source>
        <dbReference type="ARBA" id="ARBA00023136"/>
    </source>
</evidence>
<feature type="region of interest" description="Disordered" evidence="13">
    <location>
        <begin position="477"/>
        <end position="511"/>
    </location>
</feature>
<comment type="caution">
    <text evidence="16">The sequence shown here is derived from an EMBL/GenBank/DDBJ whole genome shotgun (WGS) entry which is preliminary data.</text>
</comment>
<keyword evidence="8" id="KW-0130">Cell adhesion</keyword>
<organism evidence="16 17">
    <name type="scientific">Pangasianodon hypophthalmus</name>
    <name type="common">Striped catfish</name>
    <name type="synonym">Helicophagus hypophthalmus</name>
    <dbReference type="NCBI Taxonomy" id="310915"/>
    <lineage>
        <taxon>Eukaryota</taxon>
        <taxon>Metazoa</taxon>
        <taxon>Chordata</taxon>
        <taxon>Craniata</taxon>
        <taxon>Vertebrata</taxon>
        <taxon>Euteleostomi</taxon>
        <taxon>Actinopterygii</taxon>
        <taxon>Neopterygii</taxon>
        <taxon>Teleostei</taxon>
        <taxon>Ostariophysi</taxon>
        <taxon>Siluriformes</taxon>
        <taxon>Pangasiidae</taxon>
        <taxon>Pangasianodon</taxon>
    </lineage>
</organism>
<keyword evidence="9 14" id="KW-1133">Transmembrane helix</keyword>
<dbReference type="InterPro" id="IPR032455">
    <property type="entry name" value="Cadherin_C"/>
</dbReference>
<evidence type="ECO:0000256" key="11">
    <source>
        <dbReference type="ARBA" id="ARBA00023180"/>
    </source>
</evidence>
<feature type="domain" description="Cadherin" evidence="15">
    <location>
        <begin position="313"/>
        <end position="413"/>
    </location>
</feature>
<accession>A0A5N5NEB8</accession>
<evidence type="ECO:0000313" key="16">
    <source>
        <dbReference type="EMBL" id="KAB5565489.1"/>
    </source>
</evidence>
<feature type="compositionally biased region" description="Basic and acidic residues" evidence="13">
    <location>
        <begin position="728"/>
        <end position="741"/>
    </location>
</feature>
<dbReference type="FunFam" id="2.60.40.60:FF:000007">
    <property type="entry name" value="Protocadherin alpha 2"/>
    <property type="match status" value="1"/>
</dbReference>
<dbReference type="SUPFAM" id="SSF49313">
    <property type="entry name" value="Cadherin-like"/>
    <property type="match status" value="4"/>
</dbReference>
<evidence type="ECO:0000256" key="8">
    <source>
        <dbReference type="ARBA" id="ARBA00022889"/>
    </source>
</evidence>
<dbReference type="InterPro" id="IPR013164">
    <property type="entry name" value="Cadherin_N"/>
</dbReference>
<evidence type="ECO:0000259" key="15">
    <source>
        <dbReference type="PROSITE" id="PS50268"/>
    </source>
</evidence>
<keyword evidence="17" id="KW-1185">Reference proteome</keyword>
<feature type="compositionally biased region" description="Gly residues" evidence="13">
    <location>
        <begin position="479"/>
        <end position="505"/>
    </location>
</feature>
<comment type="function">
    <text evidence="1">Potential calcium-dependent cell-adhesion protein. May be involved in the establishment and maintenance of specific neuronal connections in the brain.</text>
</comment>
<name>A0A5N5NEB8_PANHP</name>
<dbReference type="PANTHER" id="PTHR24028:SF119">
    <property type="entry name" value="PROTOCADHERIN ALPHA-C2"/>
    <property type="match status" value="1"/>
</dbReference>
<keyword evidence="5" id="KW-0732">Signal</keyword>
<dbReference type="GO" id="GO:0005509">
    <property type="term" value="F:calcium ion binding"/>
    <property type="evidence" value="ECO:0007669"/>
    <property type="project" value="UniProtKB-UniRule"/>
</dbReference>
<dbReference type="InterPro" id="IPR031904">
    <property type="entry name" value="Cadherin_CBD"/>
</dbReference>
<feature type="domain" description="Cadherin" evidence="15">
    <location>
        <begin position="214"/>
        <end position="300"/>
    </location>
</feature>
<keyword evidence="6" id="KW-0677">Repeat</keyword>
<dbReference type="GO" id="GO:0009653">
    <property type="term" value="P:anatomical structure morphogenesis"/>
    <property type="evidence" value="ECO:0007669"/>
    <property type="project" value="UniProtKB-ARBA"/>
</dbReference>
<evidence type="ECO:0000256" key="12">
    <source>
        <dbReference type="PROSITE-ProRule" id="PRU00043"/>
    </source>
</evidence>
<dbReference type="CDD" id="cd11304">
    <property type="entry name" value="Cadherin_repeat"/>
    <property type="match status" value="3"/>
</dbReference>
<dbReference type="InterPro" id="IPR020894">
    <property type="entry name" value="Cadherin_CS"/>
</dbReference>
<dbReference type="Pfam" id="PF15974">
    <property type="entry name" value="Cadherin_tail"/>
    <property type="match status" value="1"/>
</dbReference>
<proteinExistence type="predicted"/>
<dbReference type="SMART" id="SM00112">
    <property type="entry name" value="CA"/>
    <property type="match status" value="3"/>
</dbReference>
<feature type="transmembrane region" description="Helical" evidence="14">
    <location>
        <begin position="19"/>
        <end position="38"/>
    </location>
</feature>
<dbReference type="AlphaFoldDB" id="A0A5N5NEB8"/>
<evidence type="ECO:0000256" key="7">
    <source>
        <dbReference type="ARBA" id="ARBA00022837"/>
    </source>
</evidence>
<dbReference type="GO" id="GO:0005886">
    <property type="term" value="C:plasma membrane"/>
    <property type="evidence" value="ECO:0007669"/>
    <property type="project" value="UniProtKB-SubCell"/>
</dbReference>
<feature type="transmembrane region" description="Helical" evidence="14">
    <location>
        <begin position="421"/>
        <end position="451"/>
    </location>
</feature>
<sequence>MLCQLEMAVAGRCRSINDSVLLCFYFVVVFVLSGLTNAQIRYSIPEELESGAVVGDLVRDLGLDLGKLAARRIRINSDNARRYFNINHKTGKLSVSDRIDRETLCEFSGSCLLSLEVVLENPSETHNVEVEILDANDNAPLFPRDEYQLEISEAAQPGAKFPIEGAQDADDASNSVRHYRLSPNEHLALESNKPPASGKHIELILKKPFDREMATDPDANENARITYTVLNDNNHGISVGSYVSVKPATGEVYALRSFDFEKLREFHFQVKAQDNGVPPLSRVATVYVYVMDSNDHTPWFVHPAANVSHMAETILRNAEAGVLVTRVLAWDGDAGQNAWLLYTLEHPPELDLFKVHEHTGEIRTTRRVVEDNSTVFSLTVHVKDHGEPPRSASATINVAIMELPPKVASDPKRIIRPHGTLIFSSVTLYLIVALTATTFVFLVTVFVLAIVRCHAYCSQPDACSCSPCCGGSKKNAPKEGGGNGGGSGGGSGGASGGGGGGGGGNQQQQAVALRRDLKVEPHYIEVRGNGSLTKTYCYKTCLTATSGSDTFMFYNMGRPVSGTWGSGAERFFTSQSGQFVRRLSMPDATAIQPKAPSADWRYSASLRAGMQSSVHMEESSVMQGAQGVLVQNWPTVSSAPDNEGGEVSPPVGAGVDSNSWHFRYGPGPGMPPQHLKPGEVPPEAFIIPGSPAIISIRQGQDGDDKSDFITFGKKEEAKKKKKKKKEKEKKDKKEKGKDDDD</sequence>
<evidence type="ECO:0000256" key="5">
    <source>
        <dbReference type="ARBA" id="ARBA00022729"/>
    </source>
</evidence>
<evidence type="ECO:0000256" key="4">
    <source>
        <dbReference type="ARBA" id="ARBA00022692"/>
    </source>
</evidence>
<dbReference type="InterPro" id="IPR050174">
    <property type="entry name" value="Protocadherin/Cadherin-CA"/>
</dbReference>
<dbReference type="FunFam" id="2.60.40.60:FF:000006">
    <property type="entry name" value="Protocadherin alpha 2"/>
    <property type="match status" value="1"/>
</dbReference>
<dbReference type="FunFam" id="2.60.40.60:FF:000004">
    <property type="entry name" value="Protocadherin 1 gamma 2"/>
    <property type="match status" value="1"/>
</dbReference>
<dbReference type="InterPro" id="IPR015919">
    <property type="entry name" value="Cadherin-like_sf"/>
</dbReference>
<dbReference type="FunFam" id="2.60.40.60:FF:000001">
    <property type="entry name" value="Protocadherin alpha 2"/>
    <property type="match status" value="1"/>
</dbReference>
<dbReference type="EMBL" id="VFJC01000010">
    <property type="protein sequence ID" value="KAB5565489.1"/>
    <property type="molecule type" value="Genomic_DNA"/>
</dbReference>
<dbReference type="Gene3D" id="2.60.40.60">
    <property type="entry name" value="Cadherins"/>
    <property type="match status" value="4"/>
</dbReference>
<keyword evidence="11" id="KW-0325">Glycoprotein</keyword>
<dbReference type="PROSITE" id="PS50268">
    <property type="entry name" value="CADHERIN_2"/>
    <property type="match status" value="3"/>
</dbReference>
<evidence type="ECO:0000256" key="14">
    <source>
        <dbReference type="SAM" id="Phobius"/>
    </source>
</evidence>
<feature type="compositionally biased region" description="Basic and acidic residues" evidence="13">
    <location>
        <begin position="700"/>
        <end position="718"/>
    </location>
</feature>
<keyword evidence="4 14" id="KW-0812">Transmembrane</keyword>
<evidence type="ECO:0000256" key="2">
    <source>
        <dbReference type="ARBA" id="ARBA00004251"/>
    </source>
</evidence>
<gene>
    <name evidence="16" type="ORF">PHYPO_G00242170</name>
</gene>
<evidence type="ECO:0000313" key="17">
    <source>
        <dbReference type="Proteomes" id="UP000327468"/>
    </source>
</evidence>
<keyword evidence="10 14" id="KW-0472">Membrane</keyword>
<keyword evidence="7 12" id="KW-0106">Calcium</keyword>